<dbReference type="Gene3D" id="3.40.50.300">
    <property type="entry name" value="P-loop containing nucleotide triphosphate hydrolases"/>
    <property type="match status" value="5"/>
</dbReference>
<dbReference type="InterPro" id="IPR024317">
    <property type="entry name" value="Dynein_heavy_chain_D4_dom"/>
</dbReference>
<dbReference type="InterPro" id="IPR026983">
    <property type="entry name" value="DHC"/>
</dbReference>
<evidence type="ECO:0000256" key="9">
    <source>
        <dbReference type="ARBA" id="ARBA00023054"/>
    </source>
</evidence>
<dbReference type="Gene3D" id="3.20.180.20">
    <property type="entry name" value="Dynein heavy chain, N-terminal domain 2"/>
    <property type="match status" value="1"/>
</dbReference>
<dbReference type="InterPro" id="IPR027417">
    <property type="entry name" value="P-loop_NTPase"/>
</dbReference>
<evidence type="ECO:0000259" key="24">
    <source>
        <dbReference type="Pfam" id="PF18199"/>
    </source>
</evidence>
<feature type="domain" description="Dynein heavy chain coiled coil stalk" evidence="18">
    <location>
        <begin position="2673"/>
        <end position="2999"/>
    </location>
</feature>
<dbReference type="FunFam" id="3.20.180.20:FF:000003">
    <property type="entry name" value="Dynein heavy chain 12, axonemal"/>
    <property type="match status" value="1"/>
</dbReference>
<dbReference type="GO" id="GO:0045505">
    <property type="term" value="F:dynein intermediate chain binding"/>
    <property type="evidence" value="ECO:0007669"/>
    <property type="project" value="InterPro"/>
</dbReference>
<dbReference type="Proteomes" id="UP001190640">
    <property type="component" value="Chromosome 1"/>
</dbReference>
<dbReference type="GO" id="GO:0030286">
    <property type="term" value="C:dynein complex"/>
    <property type="evidence" value="ECO:0007669"/>
    <property type="project" value="UniProtKB-KW"/>
</dbReference>
<comment type="subcellular location">
    <subcellularLocation>
        <location evidence="1">Cytoplasm</location>
        <location evidence="1">Cytoskeleton</location>
        <location evidence="1">Cilium axoneme</location>
    </subcellularLocation>
</comment>
<evidence type="ECO:0000259" key="22">
    <source>
        <dbReference type="Pfam" id="PF17857"/>
    </source>
</evidence>
<dbReference type="FunFam" id="1.10.287.2620:FF:000001">
    <property type="entry name" value="Cytoplasmic dynein heavy chain 1"/>
    <property type="match status" value="1"/>
</dbReference>
<keyword evidence="3" id="KW-0963">Cytoplasm</keyword>
<dbReference type="Gene3D" id="1.20.920.20">
    <property type="match status" value="1"/>
</dbReference>
<dbReference type="Gene3D" id="1.20.920.30">
    <property type="match status" value="1"/>
</dbReference>
<dbReference type="Pfam" id="PF12781">
    <property type="entry name" value="AAA_9"/>
    <property type="match status" value="1"/>
</dbReference>
<keyword evidence="5" id="KW-0677">Repeat</keyword>
<dbReference type="FunFam" id="1.20.140.100:FF:000004">
    <property type="entry name" value="Dynein axonemal heavy chain 6"/>
    <property type="match status" value="1"/>
</dbReference>
<feature type="domain" description="Dynein heavy chain 3 AAA+ lid" evidence="22">
    <location>
        <begin position="2252"/>
        <end position="2335"/>
    </location>
</feature>
<dbReference type="Pfam" id="PF17857">
    <property type="entry name" value="AAA_lid_1"/>
    <property type="match status" value="1"/>
</dbReference>
<keyword evidence="12" id="KW-0206">Cytoskeleton</keyword>
<dbReference type="FunFam" id="1.10.8.710:FF:000001">
    <property type="entry name" value="Dynein axonemal heavy chain 2"/>
    <property type="match status" value="1"/>
</dbReference>
<feature type="compositionally biased region" description="Low complexity" evidence="14">
    <location>
        <begin position="4103"/>
        <end position="4114"/>
    </location>
</feature>
<dbReference type="InterPro" id="IPR043160">
    <property type="entry name" value="Dynein_C_barrel"/>
</dbReference>
<evidence type="ECO:0000259" key="19">
    <source>
        <dbReference type="Pfam" id="PF12780"/>
    </source>
</evidence>
<feature type="domain" description="Dynein heavy chain region D6 P-loop" evidence="15">
    <location>
        <begin position="3579"/>
        <end position="3696"/>
    </location>
</feature>
<dbReference type="Gene3D" id="1.10.8.720">
    <property type="entry name" value="Region D6 of dynein motor"/>
    <property type="match status" value="1"/>
</dbReference>
<evidence type="ECO:0000256" key="5">
    <source>
        <dbReference type="ARBA" id="ARBA00022737"/>
    </source>
</evidence>
<evidence type="ECO:0000259" key="17">
    <source>
        <dbReference type="Pfam" id="PF12774"/>
    </source>
</evidence>
<sequence length="4693" mass="535658">MKFQASGQQFVKAKASFSYDRTEPVNDDVICHILRLRDKLGWQTLLPPCGYVAKPTELDAIQKMTFPKLPVHQDGGEYVYCLIRSRDDPKAPNNPYDLQVVSANMARQSKEYWTITASYVSKLTSVHGIEEMEITPVMEWLYERQLYYALCRFSIYFNFRKKKYFIQWKTNVKRTKILKSKIVMYEQLFFADETFQRCLLYIQALCNDAANIRTYKSVEVKAIHLIKVDTSHTYTLDEFCEKQYQQSKQALIQLQEFKEKVIKAIQSTFLKVAELKGVERLFHFTQDDATEKPKYFEIAEWRHVMDQFSRFLQLIDRIFQELLRKLVYNAVDLLLEIFKGSNIVTTPEEKRNEDLTRLYRTTIERALSSSHIQSRHQRIFQQSSVEKRQEPLCHLKELETQCEIVTVRDIDKLLEDVRRQLKREEDYSPLFEVNLCLRIPFEKDRFVDPESGAASFNEELSYNRGSSVFSTDLYLVPNRKEFSLQLQGILDGLENIIGLSWKGTFTVGQSKILTLLSIQSSSLAQVECYSKNFMDYCEMVDKAKYTANKITALKRELSTHDFRSMLQNYTADTMEIVCMIIERRIYMFKVNSFNFQADCLPYFDALVNIIHSCFYTVMEAKNVHLVEVRNPILLLSETLLKTAKEMIQILIEEDEAICEKILNYAHYQAVFDSSIADMKSMSLEKLSQRNQTGDTQRVNAELSEIESELGLRKLLWDSQEEWAKLFFRWKNTIFWNLDVDFIQREVNRFIHIIHVLEKGLPENTIVPALKKSLLDFKEFLPVIISLRNPCLQPRHWEAIQNVIEESVSWDKKITLDKILELDMLRYRKEISEVSLTATNEVTLEVMLKKIISLWYKTDFHLSPYHTATSTTSIISSAEDIMALLEDSQVTISTIKGSCFIGPIKSLVDSWDHKLSLFSSTMGEWLTCQRNWVYLEPIFHAAEIKRQLPAEANLFSQVDNKFKELMKRTEEHPNALRAATTIGVLEMMQTNNAHLEKIQKSLESYLEVKRMIFPRFYFLSNAELLDILAESKAPDAVQPHLVKCFANIKKLCILTREQRPPVVLMIKSAEGEMLLVPKAVRIRGPVEQWLGTVESTMCDTIKKFISVGIMEWSQMEFKDWFFTHPGQVVLLVSQIMFTNECEKNFRTSNPKKEMIASCDEVISILDQFTEIASKVLHLHKLTTLEALVTLYIHFRDIITTMIEHKIFKTEDFEWKRQLRYEWHELGPCRVIQGYASFDYGYEYLGCSSRLVITPLTERCWLTLTGALQLNLGGCPAGPAGTGKTETIKDLSKALGKLCLVFNCSEGLDDKVMGKFFCGLVQSGAWCCFDEFNRIDVEVLSAIASQIQAIKAAKDSLNVRFVLEGKEMRLKPFCGIFITMNPGYKGRVELPDNLKSLFRPVSMMVPDYKLIAEIMLFSEGFKSAKSLSGKIVNLYQLCSKQLSQQDHYDFGMRAIKVALIRAGQKIQELKTQNSNTKVSEIEETLIIITVLKESNLPKFLAEDVSLFEDILTDLFPGMNVAKVNALRLEKAVSIAIQKLCLQPWESQIEKVMQFYSQIMAHVGVMLVGPTGGGKTTIRTILEKALIILPLLDFDSLTKLDVILQVRGLISEPKGKVDTFVINPKSASLGELFGQTDPNTMEWTDGLLASAVRAFTKLSAKKPKKKPQSTSGKFEIQSLYTLSTVNMQEVILTDEVLQYSENSSCQYESVIDWQWVILDGPVDPMWIENLNSALDDSRTLCLANSERIYLSSGMRMIFEVDSLSQASPATVSRCAMVYVDPADLGWEPYVKTWLEGISAVISESDMEYLQCLFQLSMKKGLEFLDKNKKMQIFPVHPMGVVMNLCKILGSFINIIKARHFQSENHEVFYCKTDEPKGNGVAPIVSGEQSWFWQKQPSKLFILLGRLFIFAFTWAVGGVLKREDEHEGETLIGINTTNDDLANLTRDFNYLVRDIFESQPPANIQFPSGDRTPFDYFVDLQTGEFVTWGELIPSTQFLIQQRDSANGKTAMIQNMLERLQKQGGLQIKLGTILGEVFFHNETKRASGSVDGGGKVGNGVLFSSASWAGTFGMLLLDDSTLNVPKGMADPDNPCPENTKDAVVSTIRFSAHTTAAQTQALILEKLVLKSKDILGAPQSKLVLVFIDDLNVPIPEEYGAQPPLELIRQFLDLGGFYDTHQLAWKHVQDVALVASCAPSSEGRKEINSRFLTHFCMLTLPATSLQSLQRIFQVRLGTYFYNNRFLVEVQKCTDLLTCSSIALYYKMFCTMLPTPTKCHYTFNLKDLFKVLQGLLQAHRSVIVSKESAALLLVHESARVFHDRLIESRERNIFYQFLSSEINNYFKIFWSKEKLMEDSPIFVDFLDSNTPVENRIYKLVTNQKRLLLVLEEHYIKMQKMNSELSTSIVLFKEVIQHITRAARIFRQGGHMTMVGLDGSGRATCASLACYLSSCSLFKLSISRNYNHVNFRDDLKKVYKQAGLEGKRTVLLINDSDIIQESFLEDLSCILDSGQVPQLFQKEELDNIIVTLTSVAEKANYSNTVEDIYSFFLKRVHSNLHVVFITSSAGVAFRQHCRAYPAIVNCCTVDWYENWPEEALCHVAKSYFTHAYTLQNEKFKNSLVPMCVNIHKNVSNIIENYLKETKRHYYITPNSYLQFIKTFATIFQSTKEKTLTDRSCYHSGLTKILEATSQITEMQEELLVLGPQIQKKSKEIEELVEKLHRDSVVVEQVRTLVKQDEELMAAETHIVEEYAQQATEELNTVLPSLEKALAALDALDKSHIAEIRVYARPPPLVLTVMNAVCVLLQKKPTWTSAKLLLADPGFLKKLVNLDKDNLPEKVFLQLKKYVKSPDFSPAKVGLVSVACCSICQWILALDNYHIVKKFVDPKQAKVIEAEEALKRAREKLAEKQKGLVMIEQHQKHLEATYEESIAEQEILATRKDQTTQRLKSASVLNTALKDEMERWKESVNSMDQRLHGIVGDALISAACIVYSGVLTAEYRQQLVNECLKLCNENNIPVSSNYSLVNCMTEKIEVRQWQNEGLPLDQYSTENAIHIKHGQRWPLLIDPERQAYRWIHQMARDCLRQIRATDSTYLRMLENSMRMGESVLLEDITETLDSNMKPILRKDIYSKGGQMFIRIGEHEVEYNENFRLYMTTQKANPHFLPAICKMVTMINFTVTFQGLQDQLLSAVVIHEKPELEQQRSELLENISSDLVTLRELEQKSLRLLQKTDGHILDDHDLINNLQRTKITSTEISERVEASARTEYTIEKMRKNYLPIATQGAVLYFMVSDLVHINYMYQFSLVWFQKIFVDSMDYISKLKSHISLSESHITATGNAQALSKQRRHSVKKEWEECEMDSFNNHINNITDKLTSNVYKTVSSALFSEHQLCFSFLLCTAIMKINCGENQCSNKLGFISENQWNFFLYSSMMANIKDTKDSENNDSSRFTESPPPWITEVMWKECQYMSTHMPTFSLLCDSLLSDSHRWKAFLNSQNVYNFLSKCYSPVSSSKQGNGVPKENYDQDDASSNFPWENLSSFERLILIKVLRSECLSSAVREFVFEKLGSKYLQAGGVNLKEMYEESDCTTPLILIHTRGVDAAALLLRLAQEIKGNTQHVKMISLGRGQESKAEELVYKAQIISGQWAFLQNCHLAASFMPRLCTIVDSFTQTNANINPEFRLWLSSTPDHSFPEPILRKGIKIVIESPQGLKGKLLQTFGISGTGEVTELIFNKSTCGPSWKRLLFSLCFFNAVVHERKKYGALGWNIPYEFNFSDLEVSIRMMEILLEKQEDVPWAALCYSAGEVVYGGRITDDWDRRCLLSILKKFCNPSLLEENFAYTRDCVYRPVSEADTLKDCRAYLRTLPEADSAELFGMHPCAERAFLKSQAQMFVDAIASTQPKILTGTFITSAGKTQDEIVLDIASDILIRLPLTVEDIGLASKTERQIPRAGKIHHSDFKIFGEVATSLPVSCIDCYEAPEPDTVGSELLNSNYSHSVGSDFGVEACIGTVWFHGKSSDPKHPSGLVEASMEKKKKKKRKHLSSKSDKQVLESVITPQQVQQGASEPELPSKGHCGAGDVSSPRRTPASDRSWESDVIMIEKPPTPSGIPRSPSRDSWSSRSSRTDRGRSRSRRSDRYSLYSGGRHYYREGSYGSERGIRRHSRSPSLHAGSRGGSRQAPGFSDTEYDDYLAYGKSYDSPPSESPDGAIGLAEEASPKEDFRAYNKLLQRMVKAFEIEVASLEPRSKDKILKHMFAWLRTTALPMDTRAKVEDIPFEGQNLFSDRTDEYLSKKRKDRLTARSYGVHQHQPGHPQYKPYNRNLQQRYHPYYGHSDIQDSHGQGVNHIDYPVLATAAVVSCPAETAQSNASVSRAARPAVISGGPGFFISTPLIIVLHQEIDQFNHLLSLIIQSLHELQQGTKGKIMFTTELEQIYNSLLKGKVPNLWQQHSYVSCKPLGSWVDDLILRLNFFAMWANQVITCMQTRYNYLVMLKKQTRTRLQPGEDPDSFSDSNQGHPRRFWLPGFFFPQGFLTAVLQNYARLNEISVDSLTFVHKVLPFTQNKEQDLRGVKRNEYIFNKAFQESSTPENGVIIFGLFIDGACWSSTKEALEEPVLLTRFYPLPDIHFLPQQINSPSTSCYLEDEAVVLLYECPLYRTPQRSGILSTMGISSNFVTSINLPTVITPSHWIIRGVALLCQLDD</sequence>
<dbReference type="Pfam" id="PF12775">
    <property type="entry name" value="AAA_7"/>
    <property type="match status" value="1"/>
</dbReference>
<evidence type="ECO:0000256" key="14">
    <source>
        <dbReference type="SAM" id="MobiDB-lite"/>
    </source>
</evidence>
<reference evidence="26" key="1">
    <citation type="submission" date="2025-08" db="UniProtKB">
        <authorList>
            <consortium name="RefSeq"/>
        </authorList>
    </citation>
    <scope>IDENTIFICATION</scope>
    <source>
        <tissue evidence="26">Blood</tissue>
    </source>
</reference>
<dbReference type="InterPro" id="IPR041589">
    <property type="entry name" value="DNAH3_AAA_lid_1"/>
</dbReference>
<gene>
    <name evidence="26" type="primary">DNAH14</name>
</gene>
<evidence type="ECO:0000256" key="13">
    <source>
        <dbReference type="ARBA" id="ARBA00023273"/>
    </source>
</evidence>
<keyword evidence="11" id="KW-0505">Motor protein</keyword>
<dbReference type="FunFam" id="3.10.490.20:FF:000005">
    <property type="entry name" value="Dynein axonemal heavy chain 6"/>
    <property type="match status" value="1"/>
</dbReference>
<dbReference type="FunFam" id="3.40.50.300:FF:001810">
    <property type="entry name" value="Cytoplasmic dynein 2 heavy chain 1"/>
    <property type="match status" value="1"/>
</dbReference>
<keyword evidence="6" id="KW-0547">Nucleotide-binding</keyword>
<dbReference type="SUPFAM" id="SSF52540">
    <property type="entry name" value="P-loop containing nucleoside triphosphate hydrolases"/>
    <property type="match status" value="4"/>
</dbReference>
<dbReference type="InterPro" id="IPR042219">
    <property type="entry name" value="AAA_lid_11_sf"/>
</dbReference>
<evidence type="ECO:0000259" key="21">
    <source>
        <dbReference type="Pfam" id="PF17852"/>
    </source>
</evidence>
<dbReference type="InterPro" id="IPR004273">
    <property type="entry name" value="Dynein_heavy_D6_P-loop"/>
</dbReference>
<evidence type="ECO:0000259" key="20">
    <source>
        <dbReference type="Pfam" id="PF12781"/>
    </source>
</evidence>
<dbReference type="Gene3D" id="1.20.140.100">
    <property type="entry name" value="Dynein heavy chain, N-terminal domain 2"/>
    <property type="match status" value="1"/>
</dbReference>
<feature type="region of interest" description="Disordered" evidence="14">
    <location>
        <begin position="4009"/>
        <end position="4206"/>
    </location>
</feature>
<feature type="compositionally biased region" description="Basic residues" evidence="14">
    <location>
        <begin position="4025"/>
        <end position="4035"/>
    </location>
</feature>
<evidence type="ECO:0000313" key="26">
    <source>
        <dbReference type="RefSeq" id="XP_054828381.1"/>
    </source>
</evidence>
<dbReference type="PANTHER" id="PTHR22878">
    <property type="entry name" value="DYNEIN HEAVY CHAIN 6, AXONEMAL-LIKE-RELATED"/>
    <property type="match status" value="1"/>
</dbReference>
<dbReference type="CTD" id="127602"/>
<evidence type="ECO:0000259" key="18">
    <source>
        <dbReference type="Pfam" id="PF12777"/>
    </source>
</evidence>
<dbReference type="FunFam" id="3.40.50.300:FF:000063">
    <property type="entry name" value="dynein heavy chain 6, axonemal"/>
    <property type="match status" value="1"/>
</dbReference>
<dbReference type="GeneID" id="129324941"/>
<dbReference type="Pfam" id="PF12777">
    <property type="entry name" value="MT"/>
    <property type="match status" value="1"/>
</dbReference>
<comment type="similarity">
    <text evidence="2">Belongs to the dynein heavy chain family.</text>
</comment>
<feature type="domain" description="Dynein heavy chain AAA lid" evidence="23">
    <location>
        <begin position="3733"/>
        <end position="3872"/>
    </location>
</feature>
<evidence type="ECO:0000256" key="1">
    <source>
        <dbReference type="ARBA" id="ARBA00004430"/>
    </source>
</evidence>
<evidence type="ECO:0000256" key="10">
    <source>
        <dbReference type="ARBA" id="ARBA00023069"/>
    </source>
</evidence>
<dbReference type="KEGG" id="emc:129324941"/>
<dbReference type="Gene3D" id="1.20.58.1120">
    <property type="match status" value="1"/>
</dbReference>
<dbReference type="FunFam" id="1.20.920.20:FF:000006">
    <property type="entry name" value="Dynein, axonemal, heavy chain 6"/>
    <property type="match status" value="1"/>
</dbReference>
<keyword evidence="7" id="KW-0067">ATP-binding</keyword>
<feature type="domain" description="Dynein heavy chain ATP-binding dynein motor region" evidence="20">
    <location>
        <begin position="3028"/>
        <end position="3248"/>
    </location>
</feature>
<protein>
    <submittedName>
        <fullName evidence="26">Dynein axonemal heavy chain 14</fullName>
    </submittedName>
</protein>
<dbReference type="Pfam" id="PF18199">
    <property type="entry name" value="Dynein_C"/>
    <property type="match status" value="1"/>
</dbReference>
<dbReference type="GO" id="GO:0005930">
    <property type="term" value="C:axoneme"/>
    <property type="evidence" value="ECO:0007669"/>
    <property type="project" value="UniProtKB-SubCell"/>
</dbReference>
<dbReference type="Pfam" id="PF12780">
    <property type="entry name" value="AAA_8"/>
    <property type="match status" value="1"/>
</dbReference>
<dbReference type="GO" id="GO:0008569">
    <property type="term" value="F:minus-end-directed microtubule motor activity"/>
    <property type="evidence" value="ECO:0007669"/>
    <property type="project" value="InterPro"/>
</dbReference>
<dbReference type="Gene3D" id="1.10.287.2620">
    <property type="match status" value="1"/>
</dbReference>
<dbReference type="PANTHER" id="PTHR22878:SF64">
    <property type="entry name" value="DYNEIN AXONEMAL HEAVY CHAIN 14"/>
    <property type="match status" value="1"/>
</dbReference>
<dbReference type="InterPro" id="IPR024743">
    <property type="entry name" value="Dynein_HC_stalk"/>
</dbReference>
<feature type="domain" description="Dynein heavy chain hydrolytic ATP-binding dynein motor region" evidence="17">
    <location>
        <begin position="1238"/>
        <end position="1573"/>
    </location>
</feature>
<evidence type="ECO:0000256" key="3">
    <source>
        <dbReference type="ARBA" id="ARBA00022490"/>
    </source>
</evidence>
<dbReference type="InterPro" id="IPR041466">
    <property type="entry name" value="Dynein_AAA5_ext"/>
</dbReference>
<dbReference type="GO" id="GO:0005524">
    <property type="term" value="F:ATP binding"/>
    <property type="evidence" value="ECO:0007669"/>
    <property type="project" value="UniProtKB-KW"/>
</dbReference>
<evidence type="ECO:0000259" key="23">
    <source>
        <dbReference type="Pfam" id="PF18198"/>
    </source>
</evidence>
<dbReference type="FunFam" id="3.40.50.300:FF:000320">
    <property type="entry name" value="Dynein, axonemal, heavy chain 5"/>
    <property type="match status" value="1"/>
</dbReference>
<dbReference type="InterPro" id="IPR035699">
    <property type="entry name" value="AAA_6"/>
</dbReference>
<dbReference type="Pfam" id="PF17852">
    <property type="entry name" value="Dynein_AAA_lid"/>
    <property type="match status" value="1"/>
</dbReference>
<evidence type="ECO:0000256" key="11">
    <source>
        <dbReference type="ARBA" id="ARBA00023175"/>
    </source>
</evidence>
<keyword evidence="13" id="KW-0966">Cell projection</keyword>
<feature type="compositionally biased region" description="Basic and acidic residues" evidence="14">
    <location>
        <begin position="4115"/>
        <end position="4129"/>
    </location>
</feature>
<dbReference type="RefSeq" id="XP_054828381.1">
    <property type="nucleotide sequence ID" value="XM_054972406.1"/>
</dbReference>
<dbReference type="InterPro" id="IPR013602">
    <property type="entry name" value="Dynein_heavy_linker"/>
</dbReference>
<evidence type="ECO:0000256" key="12">
    <source>
        <dbReference type="ARBA" id="ARBA00023212"/>
    </source>
</evidence>
<dbReference type="Pfam" id="PF03028">
    <property type="entry name" value="Dynein_heavy"/>
    <property type="match status" value="1"/>
</dbReference>
<keyword evidence="9" id="KW-0175">Coiled coil</keyword>
<dbReference type="GO" id="GO:0007018">
    <property type="term" value="P:microtubule-based movement"/>
    <property type="evidence" value="ECO:0007669"/>
    <property type="project" value="InterPro"/>
</dbReference>
<feature type="domain" description="Dynein heavy chain linker" evidence="16">
    <location>
        <begin position="702"/>
        <end position="1104"/>
    </location>
</feature>
<organism evidence="25 26">
    <name type="scientific">Eublepharis macularius</name>
    <name type="common">Leopard gecko</name>
    <name type="synonym">Cyrtodactylus macularius</name>
    <dbReference type="NCBI Taxonomy" id="481883"/>
    <lineage>
        <taxon>Eukaryota</taxon>
        <taxon>Metazoa</taxon>
        <taxon>Chordata</taxon>
        <taxon>Craniata</taxon>
        <taxon>Vertebrata</taxon>
        <taxon>Euteleostomi</taxon>
        <taxon>Lepidosauria</taxon>
        <taxon>Squamata</taxon>
        <taxon>Bifurcata</taxon>
        <taxon>Gekkota</taxon>
        <taxon>Eublepharidae</taxon>
        <taxon>Eublepharinae</taxon>
        <taxon>Eublepharis</taxon>
    </lineage>
</organism>
<evidence type="ECO:0000313" key="25">
    <source>
        <dbReference type="Proteomes" id="UP001190640"/>
    </source>
</evidence>
<dbReference type="Gene3D" id="1.20.1270.280">
    <property type="match status" value="1"/>
</dbReference>
<dbReference type="Gene3D" id="3.10.490.20">
    <property type="match status" value="1"/>
</dbReference>
<feature type="domain" description="Dynein heavy chain C-terminal" evidence="24">
    <location>
        <begin position="4381"/>
        <end position="4689"/>
    </location>
</feature>
<keyword evidence="8" id="KW-0243">Dynein</keyword>
<dbReference type="Gene3D" id="6.10.140.1060">
    <property type="match status" value="1"/>
</dbReference>
<dbReference type="InterPro" id="IPR043157">
    <property type="entry name" value="Dynein_AAA1S"/>
</dbReference>
<dbReference type="FunFam" id="1.10.8.720:FF:000001">
    <property type="entry name" value="dynein heavy chain 7, axonemal"/>
    <property type="match status" value="1"/>
</dbReference>
<evidence type="ECO:0000256" key="6">
    <source>
        <dbReference type="ARBA" id="ARBA00022741"/>
    </source>
</evidence>
<dbReference type="Pfam" id="PF18198">
    <property type="entry name" value="AAA_lid_11"/>
    <property type="match status" value="1"/>
</dbReference>
<dbReference type="Pfam" id="PF12774">
    <property type="entry name" value="AAA_6"/>
    <property type="match status" value="1"/>
</dbReference>
<accession>A0AA97IZN4</accession>
<name>A0AA97IZN4_EUBMA</name>
<proteinExistence type="inferred from homology"/>
<dbReference type="InterPro" id="IPR042222">
    <property type="entry name" value="Dynein_2_N"/>
</dbReference>
<evidence type="ECO:0000259" key="15">
    <source>
        <dbReference type="Pfam" id="PF03028"/>
    </source>
</evidence>
<dbReference type="GO" id="GO:0051959">
    <property type="term" value="F:dynein light intermediate chain binding"/>
    <property type="evidence" value="ECO:0007669"/>
    <property type="project" value="InterPro"/>
</dbReference>
<evidence type="ECO:0000259" key="16">
    <source>
        <dbReference type="Pfam" id="PF08393"/>
    </source>
</evidence>
<dbReference type="Gene3D" id="1.10.8.710">
    <property type="match status" value="1"/>
</dbReference>
<keyword evidence="10" id="KW-0969">Cilium</keyword>
<evidence type="ECO:0000256" key="4">
    <source>
        <dbReference type="ARBA" id="ARBA00022701"/>
    </source>
</evidence>
<evidence type="ECO:0000256" key="7">
    <source>
        <dbReference type="ARBA" id="ARBA00022840"/>
    </source>
</evidence>
<dbReference type="InterPro" id="IPR041228">
    <property type="entry name" value="Dynein_C"/>
</dbReference>
<keyword evidence="25" id="KW-1185">Reference proteome</keyword>
<dbReference type="InterPro" id="IPR035706">
    <property type="entry name" value="AAA_9"/>
</dbReference>
<dbReference type="FunFam" id="3.40.50.300:FF:000049">
    <property type="entry name" value="Dynein, axonemal, heavy chain 5"/>
    <property type="match status" value="1"/>
</dbReference>
<dbReference type="InterPro" id="IPR041658">
    <property type="entry name" value="AAA_lid_11"/>
</dbReference>
<feature type="domain" description="Dynein heavy chain AAA 5 extension" evidence="21">
    <location>
        <begin position="1890"/>
        <end position="1985"/>
    </location>
</feature>
<dbReference type="FunFam" id="1.20.58.1120:FF:000007">
    <property type="entry name" value="Dynein heavy chain 4"/>
    <property type="match status" value="1"/>
</dbReference>
<keyword evidence="4" id="KW-0493">Microtubule</keyword>
<evidence type="ECO:0000256" key="8">
    <source>
        <dbReference type="ARBA" id="ARBA00023017"/>
    </source>
</evidence>
<dbReference type="Pfam" id="PF08393">
    <property type="entry name" value="DHC_N2"/>
    <property type="match status" value="1"/>
</dbReference>
<dbReference type="InterPro" id="IPR042228">
    <property type="entry name" value="Dynein_linker_3"/>
</dbReference>
<dbReference type="GO" id="GO:0005874">
    <property type="term" value="C:microtubule"/>
    <property type="evidence" value="ECO:0007669"/>
    <property type="project" value="UniProtKB-KW"/>
</dbReference>
<feature type="compositionally biased region" description="Polar residues" evidence="14">
    <location>
        <begin position="4047"/>
        <end position="4056"/>
    </location>
</feature>
<dbReference type="Gene3D" id="1.10.8.1220">
    <property type="match status" value="1"/>
</dbReference>
<evidence type="ECO:0000256" key="2">
    <source>
        <dbReference type="ARBA" id="ARBA00008887"/>
    </source>
</evidence>
<feature type="domain" description="Dynein heavy chain AAA module D4" evidence="19">
    <location>
        <begin position="2398"/>
        <end position="2655"/>
    </location>
</feature>